<evidence type="ECO:0000313" key="3">
    <source>
        <dbReference type="EMBL" id="AVM42395.1"/>
    </source>
</evidence>
<evidence type="ECO:0000256" key="1">
    <source>
        <dbReference type="SAM" id="MobiDB-lite"/>
    </source>
</evidence>
<feature type="compositionally biased region" description="Polar residues" evidence="1">
    <location>
        <begin position="36"/>
        <end position="45"/>
    </location>
</feature>
<feature type="chain" id="PRO_5039068333" description="Lipoprotein" evidence="2">
    <location>
        <begin position="23"/>
        <end position="308"/>
    </location>
</feature>
<feature type="region of interest" description="Disordered" evidence="1">
    <location>
        <begin position="29"/>
        <end position="145"/>
    </location>
</feature>
<feature type="compositionally biased region" description="Low complexity" evidence="1">
    <location>
        <begin position="98"/>
        <end position="128"/>
    </location>
</feature>
<reference evidence="4" key="1">
    <citation type="submission" date="2018-02" db="EMBL/GenBank/DDBJ databases">
        <authorList>
            <person name="Holder M.E."/>
            <person name="Ajami N.J."/>
            <person name="Petrosino J.F."/>
        </authorList>
    </citation>
    <scope>NUCLEOTIDE SEQUENCE [LARGE SCALE GENOMIC DNA]</scope>
    <source>
        <strain evidence="4">CCUG 47711</strain>
    </source>
</reference>
<dbReference type="RefSeq" id="WP_106012378.1">
    <property type="nucleotide sequence ID" value="NZ_CP027226.1"/>
</dbReference>
<protein>
    <recommendedName>
        <fullName evidence="5">Lipoprotein</fullName>
    </recommendedName>
</protein>
<keyword evidence="4" id="KW-1185">Reference proteome</keyword>
<keyword evidence="2" id="KW-0732">Signal</keyword>
<dbReference type="KEGG" id="fsa:C5Q98_03760"/>
<gene>
    <name evidence="3" type="ORF">C5Q98_03760</name>
</gene>
<proteinExistence type="predicted"/>
<feature type="compositionally biased region" description="Basic and acidic residues" evidence="1">
    <location>
        <begin position="61"/>
        <end position="97"/>
    </location>
</feature>
<organism evidence="3 4">
    <name type="scientific">Fastidiosipila sanguinis</name>
    <dbReference type="NCBI Taxonomy" id="236753"/>
    <lineage>
        <taxon>Bacteria</taxon>
        <taxon>Bacillati</taxon>
        <taxon>Bacillota</taxon>
        <taxon>Clostridia</taxon>
        <taxon>Eubacteriales</taxon>
        <taxon>Oscillospiraceae</taxon>
        <taxon>Fastidiosipila</taxon>
    </lineage>
</organism>
<evidence type="ECO:0000256" key="2">
    <source>
        <dbReference type="SAM" id="SignalP"/>
    </source>
</evidence>
<evidence type="ECO:0008006" key="5">
    <source>
        <dbReference type="Google" id="ProtNLM"/>
    </source>
</evidence>
<accession>A0A2S0KMY5</accession>
<feature type="compositionally biased region" description="Basic and acidic residues" evidence="1">
    <location>
        <begin position="129"/>
        <end position="139"/>
    </location>
</feature>
<dbReference type="PROSITE" id="PS51257">
    <property type="entry name" value="PROKAR_LIPOPROTEIN"/>
    <property type="match status" value="1"/>
</dbReference>
<sequence>MKKFKQKIALVLILSASLMISACNTRTGAEIDGTSEGANEMSTSDSMEDENTHKLTVPNKSSKDATDKSTKTTASKSDKPGLTERNNTKDSSEKSNESENSQKLSNNSVNSEDSKASKSSSNSNLSNNEDNKNTEKPKDSLSSQNKYDFTGIKLGAKNFKLPFFTKGLIDLGYESTKAGELEQYSYAVGVPFVNSEASDDIVIVDIINLEEKARSVDSAPVYSITITNKGVFSDMELSNGVRFKSKEDDIIQAHANEYSDVARISSNNNETIIRFNSTENKDINIEYTLVDSELIKVKITTDKFLAPQ</sequence>
<name>A0A2S0KMY5_9FIRM</name>
<feature type="signal peptide" evidence="2">
    <location>
        <begin position="1"/>
        <end position="22"/>
    </location>
</feature>
<dbReference type="EMBL" id="CP027226">
    <property type="protein sequence ID" value="AVM42395.1"/>
    <property type="molecule type" value="Genomic_DNA"/>
</dbReference>
<dbReference type="Proteomes" id="UP000237947">
    <property type="component" value="Chromosome"/>
</dbReference>
<dbReference type="AlphaFoldDB" id="A0A2S0KMY5"/>
<evidence type="ECO:0000313" key="4">
    <source>
        <dbReference type="Proteomes" id="UP000237947"/>
    </source>
</evidence>